<accession>A0A4C1VAA3</accession>
<dbReference type="EMBL" id="BGZK01000305">
    <property type="protein sequence ID" value="GBP35596.1"/>
    <property type="molecule type" value="Genomic_DNA"/>
</dbReference>
<evidence type="ECO:0000313" key="2">
    <source>
        <dbReference type="Proteomes" id="UP000299102"/>
    </source>
</evidence>
<dbReference type="Proteomes" id="UP000299102">
    <property type="component" value="Unassembled WGS sequence"/>
</dbReference>
<gene>
    <name evidence="1" type="ORF">EVAR_17459_1</name>
</gene>
<sequence length="253" mass="28910">MVRSGLRLHYSTAVYGPAHGHIMETRLDLYIAARATQVAAGVQLRHMHQFRCNVHMAHLSAHMSCIHYNRERMVMHFVYFTQEHNMRSVHRLAVVPYRTPRFSRLGQVAASKARPKGRDPETQKAVRPSAHLLAPNQYVQELFVSVFTFGGFSSSIPRSHRSTNIIGGAGVKKLKLIVWNGGSMTSKLYQTTDRQRERERDRASDVHFDRTFRAHHDPDRDRDHELDYGLYADAVSDPRPYSIPTSIPILVAV</sequence>
<dbReference type="AlphaFoldDB" id="A0A4C1VAA3"/>
<name>A0A4C1VAA3_EUMVA</name>
<reference evidence="1 2" key="1">
    <citation type="journal article" date="2019" name="Commun. Biol.">
        <title>The bagworm genome reveals a unique fibroin gene that provides high tensile strength.</title>
        <authorList>
            <person name="Kono N."/>
            <person name="Nakamura H."/>
            <person name="Ohtoshi R."/>
            <person name="Tomita M."/>
            <person name="Numata K."/>
            <person name="Arakawa K."/>
        </authorList>
    </citation>
    <scope>NUCLEOTIDE SEQUENCE [LARGE SCALE GENOMIC DNA]</scope>
</reference>
<comment type="caution">
    <text evidence="1">The sequence shown here is derived from an EMBL/GenBank/DDBJ whole genome shotgun (WGS) entry which is preliminary data.</text>
</comment>
<organism evidence="1 2">
    <name type="scientific">Eumeta variegata</name>
    <name type="common">Bagworm moth</name>
    <name type="synonym">Eumeta japonica</name>
    <dbReference type="NCBI Taxonomy" id="151549"/>
    <lineage>
        <taxon>Eukaryota</taxon>
        <taxon>Metazoa</taxon>
        <taxon>Ecdysozoa</taxon>
        <taxon>Arthropoda</taxon>
        <taxon>Hexapoda</taxon>
        <taxon>Insecta</taxon>
        <taxon>Pterygota</taxon>
        <taxon>Neoptera</taxon>
        <taxon>Endopterygota</taxon>
        <taxon>Lepidoptera</taxon>
        <taxon>Glossata</taxon>
        <taxon>Ditrysia</taxon>
        <taxon>Tineoidea</taxon>
        <taxon>Psychidae</taxon>
        <taxon>Oiketicinae</taxon>
        <taxon>Eumeta</taxon>
    </lineage>
</organism>
<keyword evidence="2" id="KW-1185">Reference proteome</keyword>
<proteinExistence type="predicted"/>
<protein>
    <submittedName>
        <fullName evidence="1">Uncharacterized protein</fullName>
    </submittedName>
</protein>
<evidence type="ECO:0000313" key="1">
    <source>
        <dbReference type="EMBL" id="GBP35596.1"/>
    </source>
</evidence>